<dbReference type="Proteomes" id="UP000322699">
    <property type="component" value="Unassembled WGS sequence"/>
</dbReference>
<evidence type="ECO:0008006" key="3">
    <source>
        <dbReference type="Google" id="ProtNLM"/>
    </source>
</evidence>
<dbReference type="AlphaFoldDB" id="A0A5B1CDY8"/>
<dbReference type="PROSITE" id="PS51257">
    <property type="entry name" value="PROKAR_LIPOPROTEIN"/>
    <property type="match status" value="1"/>
</dbReference>
<sequence>MRNTLLCLTAVLFSGCFNLEPKPFDDLRIAIVSNTLIQSASVTFPDETELTIPPDKYDSFRELFRTLAPIDRVVESPGLPGLPDYELMFFAAGNVANIDVMIADSKLIWTLGRLPVPWWRHDAISSCCRLDPI</sequence>
<organism evidence="1 2">
    <name type="scientific">Rubripirellula obstinata</name>
    <dbReference type="NCBI Taxonomy" id="406547"/>
    <lineage>
        <taxon>Bacteria</taxon>
        <taxon>Pseudomonadati</taxon>
        <taxon>Planctomycetota</taxon>
        <taxon>Planctomycetia</taxon>
        <taxon>Pirellulales</taxon>
        <taxon>Pirellulaceae</taxon>
        <taxon>Rubripirellula</taxon>
    </lineage>
</organism>
<gene>
    <name evidence="1" type="ORF">LF1_00510</name>
</gene>
<dbReference type="RefSeq" id="WP_238383224.1">
    <property type="nucleotide sequence ID" value="NZ_LWSK01000215.1"/>
</dbReference>
<evidence type="ECO:0000313" key="2">
    <source>
        <dbReference type="Proteomes" id="UP000322699"/>
    </source>
</evidence>
<comment type="caution">
    <text evidence="1">The sequence shown here is derived from an EMBL/GenBank/DDBJ whole genome shotgun (WGS) entry which is preliminary data.</text>
</comment>
<protein>
    <recommendedName>
        <fullName evidence="3">Lipoprotein</fullName>
    </recommendedName>
</protein>
<evidence type="ECO:0000313" key="1">
    <source>
        <dbReference type="EMBL" id="KAA1257564.1"/>
    </source>
</evidence>
<name>A0A5B1CDY8_9BACT</name>
<keyword evidence="2" id="KW-1185">Reference proteome</keyword>
<accession>A0A5B1CDY8</accession>
<dbReference type="EMBL" id="VRLW01000001">
    <property type="protein sequence ID" value="KAA1257564.1"/>
    <property type="molecule type" value="Genomic_DNA"/>
</dbReference>
<proteinExistence type="predicted"/>
<reference evidence="1 2" key="1">
    <citation type="submission" date="2019-08" db="EMBL/GenBank/DDBJ databases">
        <title>Deep-cultivation of Planctomycetes and their phenomic and genomic characterization uncovers novel biology.</title>
        <authorList>
            <person name="Wiegand S."/>
            <person name="Jogler M."/>
            <person name="Boedeker C."/>
            <person name="Pinto D."/>
            <person name="Vollmers J."/>
            <person name="Rivas-Marin E."/>
            <person name="Kohn T."/>
            <person name="Peeters S.H."/>
            <person name="Heuer A."/>
            <person name="Rast P."/>
            <person name="Oberbeckmann S."/>
            <person name="Bunk B."/>
            <person name="Jeske O."/>
            <person name="Meyerdierks A."/>
            <person name="Storesund J.E."/>
            <person name="Kallscheuer N."/>
            <person name="Luecker S."/>
            <person name="Lage O.M."/>
            <person name="Pohl T."/>
            <person name="Merkel B.J."/>
            <person name="Hornburger P."/>
            <person name="Mueller R.-W."/>
            <person name="Bruemmer F."/>
            <person name="Labrenz M."/>
            <person name="Spormann A.M."/>
            <person name="Op Den Camp H."/>
            <person name="Overmann J."/>
            <person name="Amann R."/>
            <person name="Jetten M.S.M."/>
            <person name="Mascher T."/>
            <person name="Medema M.H."/>
            <person name="Devos D.P."/>
            <person name="Kaster A.-K."/>
            <person name="Ovreas L."/>
            <person name="Rohde M."/>
            <person name="Galperin M.Y."/>
            <person name="Jogler C."/>
        </authorList>
    </citation>
    <scope>NUCLEOTIDE SEQUENCE [LARGE SCALE GENOMIC DNA]</scope>
    <source>
        <strain evidence="1 2">LF1</strain>
    </source>
</reference>